<dbReference type="SMART" id="SM00091">
    <property type="entry name" value="PAS"/>
    <property type="match status" value="1"/>
</dbReference>
<evidence type="ECO:0000259" key="9">
    <source>
        <dbReference type="PROSITE" id="PS50112"/>
    </source>
</evidence>
<dbReference type="Pfam" id="PF18024">
    <property type="entry name" value="HTH_50"/>
    <property type="match status" value="1"/>
</dbReference>
<keyword evidence="11" id="KW-1185">Reference proteome</keyword>
<accession>A0A2N5HA05</accession>
<dbReference type="NCBIfam" id="TIGR00229">
    <property type="entry name" value="sensory_box"/>
    <property type="match status" value="1"/>
</dbReference>
<evidence type="ECO:0000256" key="7">
    <source>
        <dbReference type="ARBA" id="ARBA00029500"/>
    </source>
</evidence>
<dbReference type="SUPFAM" id="SSF52540">
    <property type="entry name" value="P-loop containing nucleoside triphosphate hydrolases"/>
    <property type="match status" value="1"/>
</dbReference>
<evidence type="ECO:0000256" key="1">
    <source>
        <dbReference type="ARBA" id="ARBA00022741"/>
    </source>
</evidence>
<dbReference type="CDD" id="cd00130">
    <property type="entry name" value="PAS"/>
    <property type="match status" value="1"/>
</dbReference>
<dbReference type="GO" id="GO:0006355">
    <property type="term" value="P:regulation of DNA-templated transcription"/>
    <property type="evidence" value="ECO:0007669"/>
    <property type="project" value="InterPro"/>
</dbReference>
<keyword evidence="1" id="KW-0547">Nucleotide-binding</keyword>
<dbReference type="FunFam" id="3.40.50.300:FF:000006">
    <property type="entry name" value="DNA-binding transcriptional regulator NtrC"/>
    <property type="match status" value="1"/>
</dbReference>
<reference evidence="10 11" key="1">
    <citation type="submission" date="2017-11" db="EMBL/GenBank/DDBJ databases">
        <title>Comparitive Functional Genomics of Dry Heat Resistant strains isolated from the Viking Spacecraft.</title>
        <authorList>
            <person name="Seuylemezian A."/>
            <person name="Cooper K."/>
            <person name="Vaishampayan P."/>
        </authorList>
    </citation>
    <scope>NUCLEOTIDE SEQUENCE [LARGE SCALE GENOMIC DNA]</scope>
    <source>
        <strain evidence="10 11">V32-6</strain>
    </source>
</reference>
<dbReference type="Pfam" id="PF00158">
    <property type="entry name" value="Sigma54_activat"/>
    <property type="match status" value="1"/>
</dbReference>
<dbReference type="InterPro" id="IPR025943">
    <property type="entry name" value="Sigma_54_int_dom_ATP-bd_2"/>
</dbReference>
<dbReference type="InterPro" id="IPR002078">
    <property type="entry name" value="Sigma_54_int"/>
</dbReference>
<dbReference type="PANTHER" id="PTHR32071:SF57">
    <property type="entry name" value="C4-DICARBOXYLATE TRANSPORT TRANSCRIPTIONAL REGULATORY PROTEIN DCTD"/>
    <property type="match status" value="1"/>
</dbReference>
<dbReference type="InterPro" id="IPR003593">
    <property type="entry name" value="AAA+_ATPase"/>
</dbReference>
<dbReference type="InterPro" id="IPR009057">
    <property type="entry name" value="Homeodomain-like_sf"/>
</dbReference>
<dbReference type="InterPro" id="IPR035965">
    <property type="entry name" value="PAS-like_dom_sf"/>
</dbReference>
<dbReference type="Gene3D" id="3.40.50.300">
    <property type="entry name" value="P-loop containing nucleotide triphosphate hydrolases"/>
    <property type="match status" value="1"/>
</dbReference>
<evidence type="ECO:0000313" key="11">
    <source>
        <dbReference type="Proteomes" id="UP000234950"/>
    </source>
</evidence>
<dbReference type="InterPro" id="IPR027417">
    <property type="entry name" value="P-loop_NTPase"/>
</dbReference>
<dbReference type="SMART" id="SM00382">
    <property type="entry name" value="AAA"/>
    <property type="match status" value="1"/>
</dbReference>
<evidence type="ECO:0000256" key="5">
    <source>
        <dbReference type="ARBA" id="ARBA00023125"/>
    </source>
</evidence>
<dbReference type="PROSITE" id="PS50045">
    <property type="entry name" value="SIGMA54_INTERACT_4"/>
    <property type="match status" value="1"/>
</dbReference>
<dbReference type="OrthoDB" id="9771372at2"/>
<keyword evidence="6" id="KW-0804">Transcription</keyword>
<dbReference type="EMBL" id="PGVE01000074">
    <property type="protein sequence ID" value="PLS02348.1"/>
    <property type="molecule type" value="Genomic_DNA"/>
</dbReference>
<dbReference type="CDD" id="cd00009">
    <property type="entry name" value="AAA"/>
    <property type="match status" value="1"/>
</dbReference>
<dbReference type="InterPro" id="IPR013767">
    <property type="entry name" value="PAS_fold"/>
</dbReference>
<dbReference type="InterPro" id="IPR025944">
    <property type="entry name" value="Sigma_54_int_dom_CS"/>
</dbReference>
<keyword evidence="4" id="KW-0805">Transcription regulation</keyword>
<feature type="domain" description="PAS" evidence="9">
    <location>
        <begin position="6"/>
        <end position="60"/>
    </location>
</feature>
<proteinExistence type="predicted"/>
<dbReference type="Proteomes" id="UP000234950">
    <property type="component" value="Unassembled WGS sequence"/>
</dbReference>
<evidence type="ECO:0000256" key="2">
    <source>
        <dbReference type="ARBA" id="ARBA00022797"/>
    </source>
</evidence>
<dbReference type="Gene3D" id="3.30.450.20">
    <property type="entry name" value="PAS domain"/>
    <property type="match status" value="1"/>
</dbReference>
<evidence type="ECO:0000259" key="8">
    <source>
        <dbReference type="PROSITE" id="PS50045"/>
    </source>
</evidence>
<dbReference type="PROSITE" id="PS50112">
    <property type="entry name" value="PAS"/>
    <property type="match status" value="1"/>
</dbReference>
<evidence type="ECO:0000256" key="3">
    <source>
        <dbReference type="ARBA" id="ARBA00022840"/>
    </source>
</evidence>
<keyword evidence="5" id="KW-0238">DNA-binding</keyword>
<dbReference type="PROSITE" id="PS00688">
    <property type="entry name" value="SIGMA54_INTERACT_3"/>
    <property type="match status" value="1"/>
</dbReference>
<dbReference type="RefSeq" id="WP_101649939.1">
    <property type="nucleotide sequence ID" value="NZ_PGVE01000074.1"/>
</dbReference>
<dbReference type="Gene3D" id="1.10.10.60">
    <property type="entry name" value="Homeodomain-like"/>
    <property type="match status" value="1"/>
</dbReference>
<dbReference type="GO" id="GO:0003677">
    <property type="term" value="F:DNA binding"/>
    <property type="evidence" value="ECO:0007669"/>
    <property type="project" value="UniProtKB-KW"/>
</dbReference>
<protein>
    <recommendedName>
        <fullName evidence="7">HTH-type transcriptional regulatory protein TyrR</fullName>
    </recommendedName>
</protein>
<dbReference type="AlphaFoldDB" id="A0A2N5HA05"/>
<dbReference type="InterPro" id="IPR058031">
    <property type="entry name" value="AAA_lid_NorR"/>
</dbReference>
<name>A0A2N5HA05_9BACI</name>
<gene>
    <name evidence="10" type="ORF">CVD27_20430</name>
</gene>
<feature type="domain" description="Sigma-54 factor interaction" evidence="8">
    <location>
        <begin position="148"/>
        <end position="377"/>
    </location>
</feature>
<evidence type="ECO:0000256" key="4">
    <source>
        <dbReference type="ARBA" id="ARBA00023015"/>
    </source>
</evidence>
<keyword evidence="3" id="KW-0067">ATP-binding</keyword>
<dbReference type="Pfam" id="PF25601">
    <property type="entry name" value="AAA_lid_14"/>
    <property type="match status" value="1"/>
</dbReference>
<dbReference type="SUPFAM" id="SSF55785">
    <property type="entry name" value="PYP-like sensor domain (PAS domain)"/>
    <property type="match status" value="1"/>
</dbReference>
<evidence type="ECO:0000313" key="10">
    <source>
        <dbReference type="EMBL" id="PLS02348.1"/>
    </source>
</evidence>
<dbReference type="Gene3D" id="1.10.8.60">
    <property type="match status" value="1"/>
</dbReference>
<dbReference type="Pfam" id="PF00989">
    <property type="entry name" value="PAS"/>
    <property type="match status" value="1"/>
</dbReference>
<keyword evidence="2" id="KW-0058">Aromatic hydrocarbons catabolism</keyword>
<dbReference type="GO" id="GO:0005524">
    <property type="term" value="F:ATP binding"/>
    <property type="evidence" value="ECO:0007669"/>
    <property type="project" value="UniProtKB-KW"/>
</dbReference>
<organism evidence="10 11">
    <name type="scientific">Neobacillus cucumis</name>
    <dbReference type="NCBI Taxonomy" id="1740721"/>
    <lineage>
        <taxon>Bacteria</taxon>
        <taxon>Bacillati</taxon>
        <taxon>Bacillota</taxon>
        <taxon>Bacilli</taxon>
        <taxon>Bacillales</taxon>
        <taxon>Bacillaceae</taxon>
        <taxon>Neobacillus</taxon>
    </lineage>
</organism>
<evidence type="ECO:0000256" key="6">
    <source>
        <dbReference type="ARBA" id="ARBA00023163"/>
    </source>
</evidence>
<dbReference type="PROSITE" id="PS00676">
    <property type="entry name" value="SIGMA54_INTERACT_2"/>
    <property type="match status" value="1"/>
</dbReference>
<dbReference type="PANTHER" id="PTHR32071">
    <property type="entry name" value="TRANSCRIPTIONAL REGULATORY PROTEIN"/>
    <property type="match status" value="1"/>
</dbReference>
<sequence>MVETLNNKQMLAILEFSTDGIYVVDSNGMTLFVNQAYEQITGFSREQLVGRHMKDLIQDDFIDQSVSLNVLHEKKKISLLQTIAHTKEVIVTGNPVLAEDGTIEMVVTSVRDVTQLNSLQKDLSKANTFSKMQNYRYTFTTDEEDNRFLFRDIQMKKIYDKVTQIAPFPTSVLLTGPSGVGKEVIANLIHDFSDRKDQPFIKVNCGAIPENLLESEFFGYEAGAFTGASRQGKLGLLELANNGTIMLDEIGEMPIQLQVKLLRALQEKKIRRIGGTADISVNIRVIGATNQDIGNLISQGKFREDLYYRISVIELRIPALSERKEDIELLVDHYFEYYCQRYKIQKVLSSEVKRSLIQYRWPGNVRELKNIMENLVTSVFESTIEPYHLPYQLQQIENGPTSNLKSRLEQLEKRIVNEAMANHSSLRQAAKSLGIDHTTLVKKLQRWKHGDWKHGDGSRASE</sequence>
<dbReference type="InterPro" id="IPR030828">
    <property type="entry name" value="HTH_TyrR"/>
</dbReference>
<dbReference type="SUPFAM" id="SSF46689">
    <property type="entry name" value="Homeodomain-like"/>
    <property type="match status" value="1"/>
</dbReference>
<dbReference type="InterPro" id="IPR000014">
    <property type="entry name" value="PAS"/>
</dbReference>
<comment type="caution">
    <text evidence="10">The sequence shown here is derived from an EMBL/GenBank/DDBJ whole genome shotgun (WGS) entry which is preliminary data.</text>
</comment>